<reference evidence="1" key="1">
    <citation type="submission" date="2018-06" db="EMBL/GenBank/DDBJ databases">
        <authorList>
            <person name="Zhirakovskaya E."/>
        </authorList>
    </citation>
    <scope>NUCLEOTIDE SEQUENCE</scope>
</reference>
<gene>
    <name evidence="1" type="ORF">MNBD_NITROSPINAE02-874</name>
</gene>
<evidence type="ECO:0000313" key="1">
    <source>
        <dbReference type="EMBL" id="VAX21571.1"/>
    </source>
</evidence>
<dbReference type="AlphaFoldDB" id="A0A3B1C4B9"/>
<organism evidence="1">
    <name type="scientific">hydrothermal vent metagenome</name>
    <dbReference type="NCBI Taxonomy" id="652676"/>
    <lineage>
        <taxon>unclassified sequences</taxon>
        <taxon>metagenomes</taxon>
        <taxon>ecological metagenomes</taxon>
    </lineage>
</organism>
<sequence>MEVEFYQGNVLTRLNETSNNLSSATKALTDFHQKSSYRAFPKSS</sequence>
<protein>
    <submittedName>
        <fullName evidence="1">Uncharacterized protein</fullName>
    </submittedName>
</protein>
<dbReference type="EMBL" id="UOGE01000067">
    <property type="protein sequence ID" value="VAX21571.1"/>
    <property type="molecule type" value="Genomic_DNA"/>
</dbReference>
<name>A0A3B1C4B9_9ZZZZ</name>
<proteinExistence type="predicted"/>
<accession>A0A3B1C4B9</accession>